<dbReference type="Gene3D" id="1.20.910.10">
    <property type="entry name" value="Heme oxygenase-like"/>
    <property type="match status" value="1"/>
</dbReference>
<dbReference type="GO" id="GO:0020037">
    <property type="term" value="F:heme binding"/>
    <property type="evidence" value="ECO:0007669"/>
    <property type="project" value="TreeGrafter"/>
</dbReference>
<dbReference type="SUPFAM" id="SSF48613">
    <property type="entry name" value="Heme oxygenase-like"/>
    <property type="match status" value="1"/>
</dbReference>
<dbReference type="CDD" id="cd19165">
    <property type="entry name" value="HemeO"/>
    <property type="match status" value="1"/>
</dbReference>
<accession>A0A0Q1AJ60</accession>
<dbReference type="PIRSF" id="PIRSF000343">
    <property type="entry name" value="Haem_Oase"/>
    <property type="match status" value="1"/>
</dbReference>
<evidence type="ECO:0000256" key="4">
    <source>
        <dbReference type="PIRSR" id="PIRSR000343-1"/>
    </source>
</evidence>
<feature type="binding site" evidence="4">
    <location>
        <position position="191"/>
    </location>
    <ligand>
        <name>heme b</name>
        <dbReference type="ChEBI" id="CHEBI:60344"/>
    </ligand>
</feature>
<dbReference type="GO" id="GO:0042167">
    <property type="term" value="P:heme catabolic process"/>
    <property type="evidence" value="ECO:0007669"/>
    <property type="project" value="TreeGrafter"/>
</dbReference>
<dbReference type="PATRIC" id="fig|1544413.3.peg.1037"/>
<dbReference type="PANTHER" id="PTHR10720">
    <property type="entry name" value="HEME OXYGENASE"/>
    <property type="match status" value="1"/>
</dbReference>
<keyword evidence="2 5" id="KW-0479">Metal-binding</keyword>
<dbReference type="GO" id="GO:0046872">
    <property type="term" value="F:metal ion binding"/>
    <property type="evidence" value="ECO:0007669"/>
    <property type="project" value="UniProtKB-KW"/>
</dbReference>
<dbReference type="InterPro" id="IPR016084">
    <property type="entry name" value="Haem_Oase-like_multi-hlx"/>
</dbReference>
<dbReference type="EC" id="1.14.99.3" evidence="6"/>
<dbReference type="Pfam" id="PF01126">
    <property type="entry name" value="Heme_oxygenase"/>
    <property type="match status" value="1"/>
</dbReference>
<reference evidence="6 7" key="1">
    <citation type="submission" date="2015-10" db="EMBL/GenBank/DDBJ databases">
        <title>Corynebacteirum lowii and Corynebacterium oculi species nova, derived from human clinical disease and and emended description of Corynebacterium mastiditis.</title>
        <authorList>
            <person name="Bernard K."/>
            <person name="Pacheco A.L."/>
            <person name="Mcdougall C."/>
            <person name="Burtx T."/>
            <person name="Weibe D."/>
            <person name="Tyler S."/>
            <person name="Olson A.B."/>
            <person name="Cnockaert M."/>
            <person name="Eguchi H."/>
            <person name="Kuwahara T."/>
            <person name="Nakayama-Imaohji H."/>
            <person name="Boudewijins M."/>
            <person name="Van Hoecke F."/>
            <person name="Bernier A.-M."/>
            <person name="Vandamme P."/>
        </authorList>
    </citation>
    <scope>NUCLEOTIDE SEQUENCE [LARGE SCALE GENOMIC DNA]</scope>
    <source>
        <strain evidence="6 7">NML 130206</strain>
    </source>
</reference>
<evidence type="ECO:0000256" key="3">
    <source>
        <dbReference type="ARBA" id="ARBA00023004"/>
    </source>
</evidence>
<comment type="caution">
    <text evidence="6">The sequence shown here is derived from an EMBL/GenBank/DDBJ whole genome shotgun (WGS) entry which is preliminary data.</text>
</comment>
<evidence type="ECO:0000256" key="5">
    <source>
        <dbReference type="PIRSR" id="PIRSR000343-2"/>
    </source>
</evidence>
<organism evidence="6 7">
    <name type="scientific">Corynebacterium lowii</name>
    <dbReference type="NCBI Taxonomy" id="1544413"/>
    <lineage>
        <taxon>Bacteria</taxon>
        <taxon>Bacillati</taxon>
        <taxon>Actinomycetota</taxon>
        <taxon>Actinomycetes</taxon>
        <taxon>Mycobacteriales</taxon>
        <taxon>Corynebacteriaceae</taxon>
        <taxon>Corynebacterium</taxon>
    </lineage>
</organism>
<evidence type="ECO:0000256" key="1">
    <source>
        <dbReference type="ARBA" id="ARBA00022617"/>
    </source>
</evidence>
<dbReference type="GO" id="GO:0006979">
    <property type="term" value="P:response to oxidative stress"/>
    <property type="evidence" value="ECO:0007669"/>
    <property type="project" value="TreeGrafter"/>
</dbReference>
<feature type="binding site" description="axial binding residue" evidence="5">
    <location>
        <position position="23"/>
    </location>
    <ligand>
        <name>heme b</name>
        <dbReference type="ChEBI" id="CHEBI:60344"/>
    </ligand>
    <ligandPart>
        <name>Fe</name>
        <dbReference type="ChEBI" id="CHEBI:18248"/>
    </ligandPart>
</feature>
<dbReference type="OrthoDB" id="5493802at2"/>
<dbReference type="PANTHER" id="PTHR10720:SF0">
    <property type="entry name" value="HEME OXYGENASE"/>
    <property type="match status" value="1"/>
</dbReference>
<evidence type="ECO:0000313" key="6">
    <source>
        <dbReference type="EMBL" id="KQB86822.1"/>
    </source>
</evidence>
<keyword evidence="1 4" id="KW-0349">Heme</keyword>
<dbReference type="RefSeq" id="WP_055177167.1">
    <property type="nucleotide sequence ID" value="NZ_JAUSQY010000001.1"/>
</dbReference>
<sequence length="230" mass="26073">MTSAILPSSSLAADLKAFTATAHERAEESTFMTDLLDGKLSAHDFLRLQEQAWFFYSALEEAAHCVSHGERAGLIVDEALDRTAALESDIAYLHRQFYGEGAAEEGTRQWRANVTPIPATVEYVERLQRIRDERDEIRLIAHHYVRCLGDLSGGQVIATMMRRNYGIAPEALQFYRFEGIAKLKPYKDNYRKNLDAMRLNPAERQTLLEEATEAFVLNMNVFAGLERGEK</sequence>
<dbReference type="GO" id="GO:0004392">
    <property type="term" value="F:heme oxygenase (decyclizing) activity"/>
    <property type="evidence" value="ECO:0007669"/>
    <property type="project" value="InterPro"/>
</dbReference>
<evidence type="ECO:0000256" key="2">
    <source>
        <dbReference type="ARBA" id="ARBA00022723"/>
    </source>
</evidence>
<evidence type="ECO:0000313" key="7">
    <source>
        <dbReference type="Proteomes" id="UP000050488"/>
    </source>
</evidence>
<dbReference type="Proteomes" id="UP000050488">
    <property type="component" value="Unassembled WGS sequence"/>
</dbReference>
<name>A0A0Q1AJ60_9CORY</name>
<proteinExistence type="predicted"/>
<dbReference type="AlphaFoldDB" id="A0A0Q1AJ60"/>
<keyword evidence="3 5" id="KW-0408">Iron</keyword>
<dbReference type="InterPro" id="IPR016053">
    <property type="entry name" value="Haem_Oase-like"/>
</dbReference>
<dbReference type="GO" id="GO:0006788">
    <property type="term" value="P:heme oxidation"/>
    <property type="evidence" value="ECO:0007669"/>
    <property type="project" value="InterPro"/>
</dbReference>
<dbReference type="STRING" id="1544413.Clow_01030"/>
<keyword evidence="6" id="KW-0560">Oxidoreductase</keyword>
<feature type="binding site" evidence="4">
    <location>
        <position position="144"/>
    </location>
    <ligand>
        <name>heme b</name>
        <dbReference type="ChEBI" id="CHEBI:60344"/>
    </ligand>
</feature>
<dbReference type="InterPro" id="IPR002051">
    <property type="entry name" value="Haem_Oase"/>
</dbReference>
<dbReference type="EMBL" id="LKEV01000002">
    <property type="protein sequence ID" value="KQB86822.1"/>
    <property type="molecule type" value="Genomic_DNA"/>
</dbReference>
<gene>
    <name evidence="6" type="primary">hmuO</name>
    <name evidence="6" type="ORF">Clow_01030</name>
</gene>
<dbReference type="PRINTS" id="PR00088">
    <property type="entry name" value="HAEMOXYGNASE"/>
</dbReference>
<protein>
    <submittedName>
        <fullName evidence="6">Heme oxygenase</fullName>
        <ecNumber evidence="6">1.14.99.3</ecNumber>
    </submittedName>
</protein>
<feature type="binding site" evidence="4">
    <location>
        <position position="16"/>
    </location>
    <ligand>
        <name>heme b</name>
        <dbReference type="ChEBI" id="CHEBI:60344"/>
    </ligand>
</feature>
<keyword evidence="7" id="KW-1185">Reference proteome</keyword>